<accession>A0ABP8U6E9</accession>
<evidence type="ECO:0000256" key="4">
    <source>
        <dbReference type="RuleBase" id="RU361187"/>
    </source>
</evidence>
<dbReference type="PANTHER" id="PTHR42812">
    <property type="entry name" value="BETA-XYLOSIDASE"/>
    <property type="match status" value="1"/>
</dbReference>
<dbReference type="InterPro" id="IPR041542">
    <property type="entry name" value="GH43_C2"/>
</dbReference>
<dbReference type="InterPro" id="IPR006710">
    <property type="entry name" value="Glyco_hydro_43"/>
</dbReference>
<evidence type="ECO:0000256" key="1">
    <source>
        <dbReference type="ARBA" id="ARBA00009865"/>
    </source>
</evidence>
<dbReference type="CDD" id="cd18617">
    <property type="entry name" value="GH43_XynB-like"/>
    <property type="match status" value="1"/>
</dbReference>
<evidence type="ECO:0000259" key="5">
    <source>
        <dbReference type="Pfam" id="PF17851"/>
    </source>
</evidence>
<organism evidence="6 7">
    <name type="scientific">Actinoallomurus vinaceus</name>
    <dbReference type="NCBI Taxonomy" id="1080074"/>
    <lineage>
        <taxon>Bacteria</taxon>
        <taxon>Bacillati</taxon>
        <taxon>Actinomycetota</taxon>
        <taxon>Actinomycetes</taxon>
        <taxon>Streptosporangiales</taxon>
        <taxon>Thermomonosporaceae</taxon>
        <taxon>Actinoallomurus</taxon>
    </lineage>
</organism>
<dbReference type="Gene3D" id="2.115.10.20">
    <property type="entry name" value="Glycosyl hydrolase domain, family 43"/>
    <property type="match status" value="1"/>
</dbReference>
<evidence type="ECO:0000256" key="3">
    <source>
        <dbReference type="ARBA" id="ARBA00023295"/>
    </source>
</evidence>
<evidence type="ECO:0000256" key="2">
    <source>
        <dbReference type="ARBA" id="ARBA00022801"/>
    </source>
</evidence>
<dbReference type="PANTHER" id="PTHR42812:SF12">
    <property type="entry name" value="BETA-XYLOSIDASE-RELATED"/>
    <property type="match status" value="1"/>
</dbReference>
<dbReference type="Pfam" id="PF04616">
    <property type="entry name" value="Glyco_hydro_43"/>
    <property type="match status" value="1"/>
</dbReference>
<comment type="similarity">
    <text evidence="1 4">Belongs to the glycosyl hydrolase 43 family.</text>
</comment>
<keyword evidence="2 4" id="KW-0378">Hydrolase</keyword>
<dbReference type="InterPro" id="IPR051795">
    <property type="entry name" value="Glycosyl_Hydrlase_43"/>
</dbReference>
<evidence type="ECO:0000313" key="7">
    <source>
        <dbReference type="Proteomes" id="UP001501442"/>
    </source>
</evidence>
<keyword evidence="3 4" id="KW-0326">Glycosidase</keyword>
<proteinExistence type="inferred from homology"/>
<name>A0ABP8U6E9_9ACTN</name>
<feature type="domain" description="Beta-xylosidase C-terminal Concanavalin A-like" evidence="5">
    <location>
        <begin position="319"/>
        <end position="513"/>
    </location>
</feature>
<dbReference type="InterPro" id="IPR013320">
    <property type="entry name" value="ConA-like_dom_sf"/>
</dbReference>
<dbReference type="Pfam" id="PF17851">
    <property type="entry name" value="GH43_C2"/>
    <property type="match status" value="1"/>
</dbReference>
<dbReference type="RefSeq" id="WP_345430569.1">
    <property type="nucleotide sequence ID" value="NZ_BAABHK010000002.1"/>
</dbReference>
<reference evidence="7" key="1">
    <citation type="journal article" date="2019" name="Int. J. Syst. Evol. Microbiol.">
        <title>The Global Catalogue of Microorganisms (GCM) 10K type strain sequencing project: providing services to taxonomists for standard genome sequencing and annotation.</title>
        <authorList>
            <consortium name="The Broad Institute Genomics Platform"/>
            <consortium name="The Broad Institute Genome Sequencing Center for Infectious Disease"/>
            <person name="Wu L."/>
            <person name="Ma J."/>
        </authorList>
    </citation>
    <scope>NUCLEOTIDE SEQUENCE [LARGE SCALE GENOMIC DNA]</scope>
    <source>
        <strain evidence="7">JCM 17939</strain>
    </source>
</reference>
<dbReference type="Gene3D" id="2.60.120.200">
    <property type="match status" value="1"/>
</dbReference>
<dbReference type="SUPFAM" id="SSF75005">
    <property type="entry name" value="Arabinanase/levansucrase/invertase"/>
    <property type="match status" value="1"/>
</dbReference>
<dbReference type="InterPro" id="IPR023296">
    <property type="entry name" value="Glyco_hydro_beta-prop_sf"/>
</dbReference>
<dbReference type="Proteomes" id="UP001501442">
    <property type="component" value="Unassembled WGS sequence"/>
</dbReference>
<protein>
    <submittedName>
        <fullName evidence="6">Glycoside hydrolase family 43 protein</fullName>
    </submittedName>
</protein>
<dbReference type="SUPFAM" id="SSF49899">
    <property type="entry name" value="Concanavalin A-like lectins/glucanases"/>
    <property type="match status" value="1"/>
</dbReference>
<dbReference type="GO" id="GO:0016787">
    <property type="term" value="F:hydrolase activity"/>
    <property type="evidence" value="ECO:0007669"/>
    <property type="project" value="UniProtKB-KW"/>
</dbReference>
<evidence type="ECO:0000313" key="6">
    <source>
        <dbReference type="EMBL" id="GAA4623904.1"/>
    </source>
</evidence>
<sequence length="516" mass="56679">MRTFRNPILAGFHPDPSICRVGADYYLVTSSFEWFPGLPIHHSRDLVNWRPLGHVLDRPEQLPLDGVRPSGGLFAPTIRHAGGTFYVVCTLVDGTGPSGNFVVTATDPAGPWSEPHWLGEPESFDPSLLFDEEGRAWFHATRPVDAAGHTEIWLREFDPATLDLTGPEHVLWNGALNGAVWTEAPHLYRVGDLYHLLVAEGGTELNHAVTVARSRDVTGPYEGNPRNPLLTHRHLGAGHPIVATGHADLVATGAGEWWAVLLGVRPSGGYLGNLGRETFLAEVVWEDDWPVMAPGVGRVEPVGAAPNLPEHRWPAEAACDHFDDLELGPQWNQLRTPRERFWDLTARPGHLRLRLRPETVTERACPSLIARRQSHAHFAAHTAVDFAPWGSNECAGLVLLQNDGFQIRCAVTLRDGRRVLRLIRRAAGADETQAEEVLPDGRVRLAVEAHDQSYAFRYATPASAWRPLGGPVDGSVLSTEIAGGFVGAYLGMYASSTGRPSTNVADFDWFEYRGLD</sequence>
<dbReference type="EMBL" id="BAABHK010000002">
    <property type="protein sequence ID" value="GAA4623904.1"/>
    <property type="molecule type" value="Genomic_DNA"/>
</dbReference>
<comment type="caution">
    <text evidence="6">The sequence shown here is derived from an EMBL/GenBank/DDBJ whole genome shotgun (WGS) entry which is preliminary data.</text>
</comment>
<keyword evidence="7" id="KW-1185">Reference proteome</keyword>
<gene>
    <name evidence="6" type="ORF">GCM10023196_021990</name>
</gene>